<gene>
    <name evidence="2" type="ORF">I5E68_00930</name>
</gene>
<accession>A0A931H985</accession>
<keyword evidence="1" id="KW-0472">Membrane</keyword>
<dbReference type="Proteomes" id="UP000617634">
    <property type="component" value="Unassembled WGS sequence"/>
</dbReference>
<keyword evidence="1" id="KW-0812">Transmembrane</keyword>
<protein>
    <submittedName>
        <fullName evidence="2">Uncharacterized protein</fullName>
    </submittedName>
</protein>
<dbReference type="AlphaFoldDB" id="A0A931H985"/>
<comment type="caution">
    <text evidence="2">The sequence shown here is derived from an EMBL/GenBank/DDBJ whole genome shotgun (WGS) entry which is preliminary data.</text>
</comment>
<feature type="transmembrane region" description="Helical" evidence="1">
    <location>
        <begin position="24"/>
        <end position="43"/>
    </location>
</feature>
<evidence type="ECO:0000256" key="1">
    <source>
        <dbReference type="SAM" id="Phobius"/>
    </source>
</evidence>
<keyword evidence="3" id="KW-1185">Reference proteome</keyword>
<reference evidence="2" key="1">
    <citation type="submission" date="2020-11" db="EMBL/GenBank/DDBJ databases">
        <title>Novosphingobium aureum sp. nov., a marine bacterium isolated from sediment of a salt flat.</title>
        <authorList>
            <person name="Yoo Y."/>
            <person name="Kim J.-J."/>
        </authorList>
    </citation>
    <scope>NUCLEOTIDE SEQUENCE</scope>
    <source>
        <strain evidence="2">YJ-S2-02</strain>
    </source>
</reference>
<name>A0A931H985_9SPHN</name>
<evidence type="ECO:0000313" key="2">
    <source>
        <dbReference type="EMBL" id="MBH0111514.1"/>
    </source>
</evidence>
<keyword evidence="1" id="KW-1133">Transmembrane helix</keyword>
<proteinExistence type="predicted"/>
<dbReference type="EMBL" id="JADZGI010000001">
    <property type="protein sequence ID" value="MBH0111514.1"/>
    <property type="molecule type" value="Genomic_DNA"/>
</dbReference>
<organism evidence="2 3">
    <name type="scientific">Novosphingobium aureum</name>
    <dbReference type="NCBI Taxonomy" id="2792964"/>
    <lineage>
        <taxon>Bacteria</taxon>
        <taxon>Pseudomonadati</taxon>
        <taxon>Pseudomonadota</taxon>
        <taxon>Alphaproteobacteria</taxon>
        <taxon>Sphingomonadales</taxon>
        <taxon>Sphingomonadaceae</taxon>
        <taxon>Novosphingobium</taxon>
    </lineage>
</organism>
<sequence>MAQGVGRRERRAPGLPIRQPSRRLRYLVVLVLAVVAGLLAWNWSDMRGRTRIGASYAARIGCVCRYVSNRGLDACEADLALAPLPGLAGMVSLSEDAETRSVSAGLPLLGRQSARFTPEEGCQLDAWDE</sequence>
<evidence type="ECO:0000313" key="3">
    <source>
        <dbReference type="Proteomes" id="UP000617634"/>
    </source>
</evidence>